<dbReference type="PANTHER" id="PTHR48079">
    <property type="entry name" value="PROTEIN YEEZ"/>
    <property type="match status" value="1"/>
</dbReference>
<reference evidence="2 3" key="1">
    <citation type="submission" date="2023-07" db="EMBL/GenBank/DDBJ databases">
        <title>Genomic Encyclopedia of Type Strains, Phase IV (KMG-IV): sequencing the most valuable type-strain genomes for metagenomic binning, comparative biology and taxonomic classification.</title>
        <authorList>
            <person name="Goeker M."/>
        </authorList>
    </citation>
    <scope>NUCLEOTIDE SEQUENCE [LARGE SCALE GENOMIC DNA]</scope>
    <source>
        <strain evidence="2 3">DSM 18695</strain>
    </source>
</reference>
<dbReference type="Pfam" id="PF01370">
    <property type="entry name" value="Epimerase"/>
    <property type="match status" value="1"/>
</dbReference>
<proteinExistence type="predicted"/>
<evidence type="ECO:0000259" key="1">
    <source>
        <dbReference type="Pfam" id="PF01370"/>
    </source>
</evidence>
<dbReference type="Gene3D" id="3.40.50.720">
    <property type="entry name" value="NAD(P)-binding Rossmann-like Domain"/>
    <property type="match status" value="1"/>
</dbReference>
<feature type="domain" description="NAD-dependent epimerase/dehydratase" evidence="1">
    <location>
        <begin position="7"/>
        <end position="173"/>
    </location>
</feature>
<gene>
    <name evidence="2" type="ORF">QO010_003440</name>
</gene>
<dbReference type="EMBL" id="JAUSVS010000007">
    <property type="protein sequence ID" value="MDQ0465651.1"/>
    <property type="molecule type" value="Genomic_DNA"/>
</dbReference>
<organism evidence="2 3">
    <name type="scientific">Caulobacter ginsengisoli</name>
    <dbReference type="NCBI Taxonomy" id="400775"/>
    <lineage>
        <taxon>Bacteria</taxon>
        <taxon>Pseudomonadati</taxon>
        <taxon>Pseudomonadota</taxon>
        <taxon>Alphaproteobacteria</taxon>
        <taxon>Caulobacterales</taxon>
        <taxon>Caulobacteraceae</taxon>
        <taxon>Caulobacter</taxon>
    </lineage>
</organism>
<evidence type="ECO:0000313" key="2">
    <source>
        <dbReference type="EMBL" id="MDQ0465651.1"/>
    </source>
</evidence>
<dbReference type="Proteomes" id="UP001228905">
    <property type="component" value="Unassembled WGS sequence"/>
</dbReference>
<protein>
    <submittedName>
        <fullName evidence="2">Nucleoside-diphosphate-sugar epimerase</fullName>
    </submittedName>
</protein>
<evidence type="ECO:0000313" key="3">
    <source>
        <dbReference type="Proteomes" id="UP001228905"/>
    </source>
</evidence>
<keyword evidence="3" id="KW-1185">Reference proteome</keyword>
<sequence length="334" mass="35841">MTPPKTALVIGATGGFGSHTALALIKRGWTVRALARDPASAAERMGTRTPIDWVKGDAMDAASVVAAAKGADLIVHAANPPGYRNWKGTVIPMLASTLAAARASGARILFPASVYNFAPDSGANIGETAPQQPVTRKGRLRVRMEAMLREAAERDGVRTLVLRAGDFFGPGPGGQSMDWLTIRRGGRVRAVYAPGPSHVGHAFAYLPDLGETAARLADREAELPAFAAFHFTGHWLGGAQGLAQSVRRVLDQPNLPIRPFPEAVIRLISPFNETLRELLEMLYLWKKPIGLDNARLVAFLGEEPHTALDTAVRATLDDMGVLEEPPVRLFLQPA</sequence>
<accession>A0ABU0IUG5</accession>
<dbReference type="InterPro" id="IPR036291">
    <property type="entry name" value="NAD(P)-bd_dom_sf"/>
</dbReference>
<comment type="caution">
    <text evidence="2">The sequence shown here is derived from an EMBL/GenBank/DDBJ whole genome shotgun (WGS) entry which is preliminary data.</text>
</comment>
<dbReference type="PANTHER" id="PTHR48079:SF6">
    <property type="entry name" value="NAD(P)-BINDING DOMAIN-CONTAINING PROTEIN-RELATED"/>
    <property type="match status" value="1"/>
</dbReference>
<dbReference type="InterPro" id="IPR001509">
    <property type="entry name" value="Epimerase_deHydtase"/>
</dbReference>
<dbReference type="InterPro" id="IPR051783">
    <property type="entry name" value="NAD(P)-dependent_oxidoreduct"/>
</dbReference>
<name>A0ABU0IUG5_9CAUL</name>
<dbReference type="RefSeq" id="WP_307351154.1">
    <property type="nucleotide sequence ID" value="NZ_JAUSVS010000007.1"/>
</dbReference>
<dbReference type="SUPFAM" id="SSF51735">
    <property type="entry name" value="NAD(P)-binding Rossmann-fold domains"/>
    <property type="match status" value="1"/>
</dbReference>